<feature type="region of interest" description="Disordered" evidence="1">
    <location>
        <begin position="126"/>
        <end position="168"/>
    </location>
</feature>
<name>A0ABU6UUW7_9FABA</name>
<dbReference type="EMBL" id="JASCZI010122432">
    <property type="protein sequence ID" value="MED6164305.1"/>
    <property type="molecule type" value="Genomic_DNA"/>
</dbReference>
<protein>
    <submittedName>
        <fullName evidence="2">Uncharacterized protein</fullName>
    </submittedName>
</protein>
<organism evidence="2 3">
    <name type="scientific">Stylosanthes scabra</name>
    <dbReference type="NCBI Taxonomy" id="79078"/>
    <lineage>
        <taxon>Eukaryota</taxon>
        <taxon>Viridiplantae</taxon>
        <taxon>Streptophyta</taxon>
        <taxon>Embryophyta</taxon>
        <taxon>Tracheophyta</taxon>
        <taxon>Spermatophyta</taxon>
        <taxon>Magnoliopsida</taxon>
        <taxon>eudicotyledons</taxon>
        <taxon>Gunneridae</taxon>
        <taxon>Pentapetalae</taxon>
        <taxon>rosids</taxon>
        <taxon>fabids</taxon>
        <taxon>Fabales</taxon>
        <taxon>Fabaceae</taxon>
        <taxon>Papilionoideae</taxon>
        <taxon>50 kb inversion clade</taxon>
        <taxon>dalbergioids sensu lato</taxon>
        <taxon>Dalbergieae</taxon>
        <taxon>Pterocarpus clade</taxon>
        <taxon>Stylosanthes</taxon>
    </lineage>
</organism>
<comment type="caution">
    <text evidence="2">The sequence shown here is derived from an EMBL/GenBank/DDBJ whole genome shotgun (WGS) entry which is preliminary data.</text>
</comment>
<feature type="compositionally biased region" description="Acidic residues" evidence="1">
    <location>
        <begin position="31"/>
        <end position="42"/>
    </location>
</feature>
<sequence>MVRKESDKEDTEEGEDDWLYELLSELAKSDEETESEEEDEEEKDAKEEEVIEEDEGETFFIATVFGGKKTINDEIPAKCADPGPCLVTCKIRGVEIRGCMCDPGAFRSVMPFALYELLDLGPLKKSNEPRIKNEKDKGLRNTPPHEKKKKKKEPMNSVKKKKKFEEDEASKKFEIKCANVDDLIGKLKAFKGALHTNKDLDTHLVQEHSKWK</sequence>
<dbReference type="Proteomes" id="UP001341840">
    <property type="component" value="Unassembled WGS sequence"/>
</dbReference>
<dbReference type="Gene3D" id="2.40.70.10">
    <property type="entry name" value="Acid Proteases"/>
    <property type="match status" value="1"/>
</dbReference>
<dbReference type="InterPro" id="IPR021109">
    <property type="entry name" value="Peptidase_aspartic_dom_sf"/>
</dbReference>
<feature type="compositionally biased region" description="Basic and acidic residues" evidence="1">
    <location>
        <begin position="126"/>
        <end position="145"/>
    </location>
</feature>
<keyword evidence="3" id="KW-1185">Reference proteome</keyword>
<evidence type="ECO:0000256" key="1">
    <source>
        <dbReference type="SAM" id="MobiDB-lite"/>
    </source>
</evidence>
<feature type="region of interest" description="Disordered" evidence="1">
    <location>
        <begin position="27"/>
        <end position="53"/>
    </location>
</feature>
<evidence type="ECO:0000313" key="2">
    <source>
        <dbReference type="EMBL" id="MED6164305.1"/>
    </source>
</evidence>
<evidence type="ECO:0000313" key="3">
    <source>
        <dbReference type="Proteomes" id="UP001341840"/>
    </source>
</evidence>
<feature type="compositionally biased region" description="Basic residues" evidence="1">
    <location>
        <begin position="146"/>
        <end position="162"/>
    </location>
</feature>
<reference evidence="2 3" key="1">
    <citation type="journal article" date="2023" name="Plants (Basel)">
        <title>Bridging the Gap: Combining Genomics and Transcriptomics Approaches to Understand Stylosanthes scabra, an Orphan Legume from the Brazilian Caatinga.</title>
        <authorList>
            <person name="Ferreira-Neto J.R.C."/>
            <person name="da Silva M.D."/>
            <person name="Binneck E."/>
            <person name="de Melo N.F."/>
            <person name="da Silva R.H."/>
            <person name="de Melo A.L.T.M."/>
            <person name="Pandolfi V."/>
            <person name="Bustamante F.O."/>
            <person name="Brasileiro-Vidal A.C."/>
            <person name="Benko-Iseppon A.M."/>
        </authorList>
    </citation>
    <scope>NUCLEOTIDE SEQUENCE [LARGE SCALE GENOMIC DNA]</scope>
    <source>
        <tissue evidence="2">Leaves</tissue>
    </source>
</reference>
<accession>A0ABU6UUW7</accession>
<gene>
    <name evidence="2" type="ORF">PIB30_088423</name>
</gene>
<proteinExistence type="predicted"/>